<feature type="region of interest" description="Disordered" evidence="15">
    <location>
        <begin position="335"/>
        <end position="470"/>
    </location>
</feature>
<comment type="subcellular location">
    <subcellularLocation>
        <location evidence="1">Cell projection</location>
    </subcellularLocation>
</comment>
<dbReference type="GO" id="GO:0050321">
    <property type="term" value="F:tau-protein kinase activity"/>
    <property type="evidence" value="ECO:0007669"/>
    <property type="project" value="TreeGrafter"/>
</dbReference>
<proteinExistence type="inferred from homology"/>
<evidence type="ECO:0000259" key="17">
    <source>
        <dbReference type="PROSITE" id="PS50030"/>
    </source>
</evidence>
<evidence type="ECO:0000256" key="11">
    <source>
        <dbReference type="ARBA" id="ARBA00037391"/>
    </source>
</evidence>
<accession>A0A8C2XEY7</accession>
<feature type="region of interest" description="Disordered" evidence="15">
    <location>
        <begin position="1"/>
        <end position="38"/>
    </location>
</feature>
<dbReference type="FunFam" id="3.30.310.80:FF:000001">
    <property type="entry name" value="Non-specific serine/threonine protein kinase"/>
    <property type="match status" value="1"/>
</dbReference>
<evidence type="ECO:0000256" key="3">
    <source>
        <dbReference type="ARBA" id="ARBA00012513"/>
    </source>
</evidence>
<dbReference type="EC" id="2.7.11.1" evidence="3"/>
<keyword evidence="5" id="KW-0597">Phosphoprotein</keyword>
<dbReference type="SMART" id="SM00220">
    <property type="entry name" value="S_TKc"/>
    <property type="match status" value="1"/>
</dbReference>
<evidence type="ECO:0000259" key="18">
    <source>
        <dbReference type="PROSITE" id="PS50032"/>
    </source>
</evidence>
<evidence type="ECO:0000256" key="6">
    <source>
        <dbReference type="ARBA" id="ARBA00022679"/>
    </source>
</evidence>
<sequence length="690" mass="76426">MSVSSSQHTSHSNGRQEISARSARTGVRSRSAEEPQQPHVGNYRLLKTIGKGNFAKVKLARHILTGREVRGGGGGQRCSLLFKLFEVIETERTLYLVMEYASGGEVFDYLVAHGRMKEKEARAKFRQIVSAVQYCHQKHIVHRDLKAENLLLDADMNIKIADFGFSNEFTMGNKLDTFCGSPPYAAPELFQGKKYDGPEVDVWSLGVILYTLVSGSLPFDGQNLKELRERVLRGKYRIPFYMSTDCENLLKRFLVLNPSKRGTLEQIMKDRWINAGFEEDELKPYTEPELDITDQKRIDVMVGMGYNLEEIQESLAKMKYDEITATYLLLGRKPSESASSSSLSLAKPRPSSELNGQSPAHLKVQRSSSTHKQRRYSEQVGPNVPPGVPHPKRSQTTTAESSTKEEGGVQLRKPSTPGSRGAPPASPLLGNANNPNKADIPDRRKGAATGPSNNPASAGMTRRNTYVCSDRNNMERLSVIPNGKENSVAASPGVQRNPVASINSVANATTPDRLRFPRGTASRSTFHGGQLRDRRTATYNGPPASPTLSHDATPLSQTRSRGTSNLFSKKRFPGGGRHVPGDPKGEGKDGKPRSLRFTWSMRTTSSMEACDIMREIRKVLDANNCDYEQQESFLLLCVHGDGRAENLVQWEMEVCKLPRLSLNGVRFKRISGSSIAFKNIASKVANELKL</sequence>
<dbReference type="GO" id="GO:0005886">
    <property type="term" value="C:plasma membrane"/>
    <property type="evidence" value="ECO:0007669"/>
    <property type="project" value="TreeGrafter"/>
</dbReference>
<evidence type="ECO:0000256" key="5">
    <source>
        <dbReference type="ARBA" id="ARBA00022553"/>
    </source>
</evidence>
<comment type="catalytic activity">
    <reaction evidence="14">
        <text>L-seryl-[protein] + ATP = O-phospho-L-seryl-[protein] + ADP + H(+)</text>
        <dbReference type="Rhea" id="RHEA:17989"/>
        <dbReference type="Rhea" id="RHEA-COMP:9863"/>
        <dbReference type="Rhea" id="RHEA-COMP:11604"/>
        <dbReference type="ChEBI" id="CHEBI:15378"/>
        <dbReference type="ChEBI" id="CHEBI:29999"/>
        <dbReference type="ChEBI" id="CHEBI:30616"/>
        <dbReference type="ChEBI" id="CHEBI:83421"/>
        <dbReference type="ChEBI" id="CHEBI:456216"/>
        <dbReference type="EC" id="2.7.11.1"/>
    </reaction>
</comment>
<dbReference type="Proteomes" id="UP000694565">
    <property type="component" value="Unplaced"/>
</dbReference>
<feature type="compositionally biased region" description="Low complexity" evidence="15">
    <location>
        <begin position="1"/>
        <end position="12"/>
    </location>
</feature>
<dbReference type="GeneTree" id="ENSGT00940000154862"/>
<comment type="function">
    <text evidence="11">May play a role in sperm motility, especially in the regulation of flagellar function.</text>
</comment>
<dbReference type="InterPro" id="IPR028375">
    <property type="entry name" value="KA1/Ssp2_C"/>
</dbReference>
<dbReference type="Gene3D" id="1.10.8.10">
    <property type="entry name" value="DNA helicase RuvA subunit, C-terminal domain"/>
    <property type="match status" value="1"/>
</dbReference>
<evidence type="ECO:0000256" key="13">
    <source>
        <dbReference type="ARBA" id="ARBA00047899"/>
    </source>
</evidence>
<feature type="domain" description="UBA" evidence="17">
    <location>
        <begin position="292"/>
        <end position="331"/>
    </location>
</feature>
<dbReference type="GO" id="GO:0035556">
    <property type="term" value="P:intracellular signal transduction"/>
    <property type="evidence" value="ECO:0007669"/>
    <property type="project" value="TreeGrafter"/>
</dbReference>
<keyword evidence="10" id="KW-0966">Cell projection</keyword>
<dbReference type="InterPro" id="IPR001772">
    <property type="entry name" value="KA1_dom"/>
</dbReference>
<keyword evidence="9" id="KW-0067">ATP-binding</keyword>
<dbReference type="AlphaFoldDB" id="A0A8C2XEY7"/>
<dbReference type="Gene3D" id="3.30.200.20">
    <property type="entry name" value="Phosphorylase Kinase, domain 1"/>
    <property type="match status" value="2"/>
</dbReference>
<evidence type="ECO:0000259" key="16">
    <source>
        <dbReference type="PROSITE" id="PS50011"/>
    </source>
</evidence>
<feature type="compositionally biased region" description="Basic and acidic residues" evidence="15">
    <location>
        <begin position="579"/>
        <end position="592"/>
    </location>
</feature>
<dbReference type="Pfam" id="PF02149">
    <property type="entry name" value="KA1"/>
    <property type="match status" value="1"/>
</dbReference>
<evidence type="ECO:0000256" key="1">
    <source>
        <dbReference type="ARBA" id="ARBA00004316"/>
    </source>
</evidence>
<dbReference type="PROSITE" id="PS50011">
    <property type="entry name" value="PROTEIN_KINASE_DOM"/>
    <property type="match status" value="1"/>
</dbReference>
<evidence type="ECO:0000256" key="12">
    <source>
        <dbReference type="ARBA" id="ARBA00038181"/>
    </source>
</evidence>
<dbReference type="PANTHER" id="PTHR24346:SF98">
    <property type="entry name" value="NON-SPECIFIC SERINE_THREONINE PROTEIN KINASE"/>
    <property type="match status" value="1"/>
</dbReference>
<reference evidence="19" key="1">
    <citation type="submission" date="2025-08" db="UniProtKB">
        <authorList>
            <consortium name="Ensembl"/>
        </authorList>
    </citation>
    <scope>IDENTIFICATION</scope>
</reference>
<dbReference type="Pfam" id="PF00069">
    <property type="entry name" value="Pkinase"/>
    <property type="match status" value="1"/>
</dbReference>
<dbReference type="PROSITE" id="PS50030">
    <property type="entry name" value="UBA"/>
    <property type="match status" value="1"/>
</dbReference>
<protein>
    <recommendedName>
        <fullName evidence="3">non-specific serine/threonine protein kinase</fullName>
        <ecNumber evidence="3">2.7.11.1</ecNumber>
    </recommendedName>
</protein>
<dbReference type="PANTHER" id="PTHR24346">
    <property type="entry name" value="MAP/MICROTUBULE AFFINITY-REGULATING KINASE"/>
    <property type="match status" value="1"/>
</dbReference>
<name>A0A8C2XEY7_CYCLU</name>
<dbReference type="GO" id="GO:0005737">
    <property type="term" value="C:cytoplasm"/>
    <property type="evidence" value="ECO:0007669"/>
    <property type="project" value="TreeGrafter"/>
</dbReference>
<dbReference type="SUPFAM" id="SSF103243">
    <property type="entry name" value="KA1-like"/>
    <property type="match status" value="1"/>
</dbReference>
<feature type="domain" description="Protein kinase" evidence="16">
    <location>
        <begin position="43"/>
        <end position="273"/>
    </location>
</feature>
<keyword evidence="7" id="KW-0547">Nucleotide-binding</keyword>
<evidence type="ECO:0000256" key="10">
    <source>
        <dbReference type="ARBA" id="ARBA00023273"/>
    </source>
</evidence>
<feature type="domain" description="KA1" evidence="18">
    <location>
        <begin position="641"/>
        <end position="690"/>
    </location>
</feature>
<feature type="compositionally biased region" description="Low complexity" evidence="15">
    <location>
        <begin position="336"/>
        <end position="352"/>
    </location>
</feature>
<dbReference type="FunFam" id="1.10.8.10:FF:000005">
    <property type="entry name" value="Non-specific serine/threonine protein kinase"/>
    <property type="match status" value="1"/>
</dbReference>
<evidence type="ECO:0000256" key="15">
    <source>
        <dbReference type="SAM" id="MobiDB-lite"/>
    </source>
</evidence>
<dbReference type="InterPro" id="IPR011009">
    <property type="entry name" value="Kinase-like_dom_sf"/>
</dbReference>
<dbReference type="Gene3D" id="3.30.310.80">
    <property type="entry name" value="Kinase associated domain 1, KA1"/>
    <property type="match status" value="1"/>
</dbReference>
<feature type="compositionally biased region" description="Polar residues" evidence="15">
    <location>
        <begin position="546"/>
        <end position="567"/>
    </location>
</feature>
<comment type="similarity">
    <text evidence="12">Belongs to the protein kinase superfamily. CAMK Ser/Thr protein kinase family. Smok subfamily.</text>
</comment>
<dbReference type="InterPro" id="IPR008271">
    <property type="entry name" value="Ser/Thr_kinase_AS"/>
</dbReference>
<evidence type="ECO:0000256" key="7">
    <source>
        <dbReference type="ARBA" id="ARBA00022741"/>
    </source>
</evidence>
<comment type="similarity">
    <text evidence="2">Belongs to the protein kinase superfamily. CAMK Ser/Thr protein kinase family. SNF1 subfamily.</text>
</comment>
<dbReference type="GO" id="GO:0005524">
    <property type="term" value="F:ATP binding"/>
    <property type="evidence" value="ECO:0007669"/>
    <property type="project" value="UniProtKB-KW"/>
</dbReference>
<dbReference type="Gene3D" id="1.10.510.10">
    <property type="entry name" value="Transferase(Phosphotransferase) domain 1"/>
    <property type="match status" value="1"/>
</dbReference>
<dbReference type="PROSITE" id="PS50032">
    <property type="entry name" value="KA1"/>
    <property type="match status" value="1"/>
</dbReference>
<dbReference type="CDD" id="cd12196">
    <property type="entry name" value="MARK1-3_C"/>
    <property type="match status" value="1"/>
</dbReference>
<feature type="region of interest" description="Disordered" evidence="15">
    <location>
        <begin position="511"/>
        <end position="594"/>
    </location>
</feature>
<evidence type="ECO:0000256" key="4">
    <source>
        <dbReference type="ARBA" id="ARBA00022527"/>
    </source>
</evidence>
<dbReference type="GO" id="GO:0042995">
    <property type="term" value="C:cell projection"/>
    <property type="evidence" value="ECO:0007669"/>
    <property type="project" value="UniProtKB-SubCell"/>
</dbReference>
<keyword evidence="8" id="KW-0418">Kinase</keyword>
<dbReference type="CDD" id="cd14407">
    <property type="entry name" value="UBA_MARK3_4"/>
    <property type="match status" value="1"/>
</dbReference>
<keyword evidence="20" id="KW-1185">Reference proteome</keyword>
<dbReference type="InterPro" id="IPR015940">
    <property type="entry name" value="UBA"/>
</dbReference>
<dbReference type="SUPFAM" id="SSF56112">
    <property type="entry name" value="Protein kinase-like (PK-like)"/>
    <property type="match status" value="1"/>
</dbReference>
<reference evidence="19" key="2">
    <citation type="submission" date="2025-09" db="UniProtKB">
        <authorList>
            <consortium name="Ensembl"/>
        </authorList>
    </citation>
    <scope>IDENTIFICATION</scope>
</reference>
<evidence type="ECO:0000256" key="8">
    <source>
        <dbReference type="ARBA" id="ARBA00022777"/>
    </source>
</evidence>
<dbReference type="FunFam" id="1.10.510.10:FF:000002">
    <property type="entry name" value="Non-specific serine/threonine protein kinase"/>
    <property type="match status" value="1"/>
</dbReference>
<organism evidence="19 20">
    <name type="scientific">Cyclopterus lumpus</name>
    <name type="common">Lumpsucker</name>
    <dbReference type="NCBI Taxonomy" id="8103"/>
    <lineage>
        <taxon>Eukaryota</taxon>
        <taxon>Metazoa</taxon>
        <taxon>Chordata</taxon>
        <taxon>Craniata</taxon>
        <taxon>Vertebrata</taxon>
        <taxon>Euteleostomi</taxon>
        <taxon>Actinopterygii</taxon>
        <taxon>Neopterygii</taxon>
        <taxon>Teleostei</taxon>
        <taxon>Neoteleostei</taxon>
        <taxon>Acanthomorphata</taxon>
        <taxon>Eupercaria</taxon>
        <taxon>Perciformes</taxon>
        <taxon>Cottioidei</taxon>
        <taxon>Cottales</taxon>
        <taxon>Cyclopteridae</taxon>
        <taxon>Cyclopterus</taxon>
    </lineage>
</organism>
<evidence type="ECO:0000256" key="2">
    <source>
        <dbReference type="ARBA" id="ARBA00006234"/>
    </source>
</evidence>
<comment type="catalytic activity">
    <reaction evidence="13">
        <text>L-threonyl-[protein] + ATP = O-phospho-L-threonyl-[protein] + ADP + H(+)</text>
        <dbReference type="Rhea" id="RHEA:46608"/>
        <dbReference type="Rhea" id="RHEA-COMP:11060"/>
        <dbReference type="Rhea" id="RHEA-COMP:11605"/>
        <dbReference type="ChEBI" id="CHEBI:15378"/>
        <dbReference type="ChEBI" id="CHEBI:30013"/>
        <dbReference type="ChEBI" id="CHEBI:30616"/>
        <dbReference type="ChEBI" id="CHEBI:61977"/>
        <dbReference type="ChEBI" id="CHEBI:456216"/>
        <dbReference type="EC" id="2.7.11.1"/>
    </reaction>
</comment>
<dbReference type="SMART" id="SM00165">
    <property type="entry name" value="UBA"/>
    <property type="match status" value="1"/>
</dbReference>
<keyword evidence="6" id="KW-0808">Transferase</keyword>
<dbReference type="Ensembl" id="ENSCLMT00005018273.1">
    <property type="protein sequence ID" value="ENSCLMP00005017268.1"/>
    <property type="gene ID" value="ENSCLMG00005008182.1"/>
</dbReference>
<evidence type="ECO:0000256" key="14">
    <source>
        <dbReference type="ARBA" id="ARBA00048679"/>
    </source>
</evidence>
<evidence type="ECO:0000256" key="9">
    <source>
        <dbReference type="ARBA" id="ARBA00022840"/>
    </source>
</evidence>
<dbReference type="GO" id="GO:0000226">
    <property type="term" value="P:microtubule cytoskeleton organization"/>
    <property type="evidence" value="ECO:0007669"/>
    <property type="project" value="TreeGrafter"/>
</dbReference>
<dbReference type="InterPro" id="IPR000719">
    <property type="entry name" value="Prot_kinase_dom"/>
</dbReference>
<evidence type="ECO:0000313" key="19">
    <source>
        <dbReference type="Ensembl" id="ENSCLMP00005017268.1"/>
    </source>
</evidence>
<dbReference type="PROSITE" id="PS00108">
    <property type="entry name" value="PROTEIN_KINASE_ST"/>
    <property type="match status" value="1"/>
</dbReference>
<keyword evidence="4" id="KW-0723">Serine/threonine-protein kinase</keyword>
<evidence type="ECO:0000313" key="20">
    <source>
        <dbReference type="Proteomes" id="UP000694565"/>
    </source>
</evidence>
<gene>
    <name evidence="19" type="primary">mark3a</name>
</gene>
<feature type="compositionally biased region" description="Polar residues" evidence="15">
    <location>
        <begin position="450"/>
        <end position="470"/>
    </location>
</feature>